<dbReference type="SUPFAM" id="SSF48179">
    <property type="entry name" value="6-phosphogluconate dehydrogenase C-terminal domain-like"/>
    <property type="match status" value="1"/>
</dbReference>
<dbReference type="FunFam" id="1.10.3730.10:FF:000001">
    <property type="entry name" value="Pyrroline-5-carboxylate reductase"/>
    <property type="match status" value="1"/>
</dbReference>
<proteinExistence type="inferred from homology"/>
<dbReference type="SUPFAM" id="SSF51735">
    <property type="entry name" value="NAD(P)-binding Rossmann-fold domains"/>
    <property type="match status" value="1"/>
</dbReference>
<evidence type="ECO:0000256" key="2">
    <source>
        <dbReference type="ARBA" id="ARBA00022857"/>
    </source>
</evidence>
<dbReference type="InterPro" id="IPR028939">
    <property type="entry name" value="P5C_Rdtase_cat_N"/>
</dbReference>
<evidence type="ECO:0000313" key="10">
    <source>
        <dbReference type="EMBL" id="CAB5115706.1"/>
    </source>
</evidence>
<keyword evidence="3" id="KW-0560">Oxidoreductase</keyword>
<evidence type="ECO:0000313" key="6">
    <source>
        <dbReference type="EMBL" id="CAB4533495.1"/>
    </source>
</evidence>
<keyword evidence="2" id="KW-0521">NADP</keyword>
<dbReference type="PANTHER" id="PTHR11645">
    <property type="entry name" value="PYRROLINE-5-CARBOXYLATE REDUCTASE"/>
    <property type="match status" value="1"/>
</dbReference>
<evidence type="ECO:0000313" key="7">
    <source>
        <dbReference type="EMBL" id="CAB4666392.1"/>
    </source>
</evidence>
<dbReference type="AlphaFoldDB" id="A0A6J6ZW14"/>
<comment type="similarity">
    <text evidence="1">Belongs to the pyrroline-5-carboxylate reductase family.</text>
</comment>
<evidence type="ECO:0000313" key="8">
    <source>
        <dbReference type="EMBL" id="CAB4824706.1"/>
    </source>
</evidence>
<dbReference type="InterPro" id="IPR000304">
    <property type="entry name" value="Pyrroline-COOH_reductase"/>
</dbReference>
<dbReference type="PIRSF" id="PIRSF000193">
    <property type="entry name" value="Pyrrol-5-carb_rd"/>
    <property type="match status" value="1"/>
</dbReference>
<evidence type="ECO:0000259" key="5">
    <source>
        <dbReference type="Pfam" id="PF14748"/>
    </source>
</evidence>
<feature type="domain" description="Pyrroline-5-carboxylate reductase catalytic N-terminal" evidence="4">
    <location>
        <begin position="2"/>
        <end position="95"/>
    </location>
</feature>
<dbReference type="HAMAP" id="MF_01925">
    <property type="entry name" value="P5C_reductase"/>
    <property type="match status" value="1"/>
</dbReference>
<dbReference type="InterPro" id="IPR029036">
    <property type="entry name" value="P5CR_dimer"/>
</dbReference>
<organism evidence="8">
    <name type="scientific">freshwater metagenome</name>
    <dbReference type="NCBI Taxonomy" id="449393"/>
    <lineage>
        <taxon>unclassified sequences</taxon>
        <taxon>metagenomes</taxon>
        <taxon>ecological metagenomes</taxon>
    </lineage>
</organism>
<evidence type="ECO:0000256" key="1">
    <source>
        <dbReference type="ARBA" id="ARBA00005525"/>
    </source>
</evidence>
<dbReference type="GO" id="GO:0055129">
    <property type="term" value="P:L-proline biosynthetic process"/>
    <property type="evidence" value="ECO:0007669"/>
    <property type="project" value="TreeGrafter"/>
</dbReference>
<dbReference type="Gene3D" id="3.40.50.720">
    <property type="entry name" value="NAD(P)-binding Rossmann-like Domain"/>
    <property type="match status" value="1"/>
</dbReference>
<gene>
    <name evidence="6" type="ORF">UFOPK1438_00054</name>
    <name evidence="7" type="ORF">UFOPK2329_00246</name>
    <name evidence="8" type="ORF">UFOPK3166_00565</name>
    <name evidence="9" type="ORF">UFOPK4035_00339</name>
    <name evidence="10" type="ORF">UFOPK4424_00431</name>
</gene>
<reference evidence="8" key="1">
    <citation type="submission" date="2020-05" db="EMBL/GenBank/DDBJ databases">
        <authorList>
            <person name="Chiriac C."/>
            <person name="Salcher M."/>
            <person name="Ghai R."/>
            <person name="Kavagutti S V."/>
        </authorList>
    </citation>
    <scope>NUCLEOTIDE SEQUENCE</scope>
</reference>
<dbReference type="EMBL" id="CAFBOX010000037">
    <property type="protein sequence ID" value="CAB4993642.1"/>
    <property type="molecule type" value="Genomic_DNA"/>
</dbReference>
<dbReference type="PANTHER" id="PTHR11645:SF0">
    <property type="entry name" value="PYRROLINE-5-CARBOXYLATE REDUCTASE 3"/>
    <property type="match status" value="1"/>
</dbReference>
<evidence type="ECO:0000259" key="4">
    <source>
        <dbReference type="Pfam" id="PF03807"/>
    </source>
</evidence>
<dbReference type="NCBIfam" id="TIGR00112">
    <property type="entry name" value="proC"/>
    <property type="match status" value="1"/>
</dbReference>
<dbReference type="GO" id="GO:0004735">
    <property type="term" value="F:pyrroline-5-carboxylate reductase activity"/>
    <property type="evidence" value="ECO:0007669"/>
    <property type="project" value="InterPro"/>
</dbReference>
<dbReference type="EMBL" id="CAFABD010000070">
    <property type="protein sequence ID" value="CAB4824706.1"/>
    <property type="molecule type" value="Genomic_DNA"/>
</dbReference>
<sequence>MKVGVIGAGVMGEALITALISYGVNAKEITISEKRTDRADELVSRYGISVEELSNNVSASDILLLVVKPQDMADVLAQISPYVKASTTVVSFAAGKKIDFITSGLGGATPVIRVMPNTPTLVGAGMAAISVGTGVSSTHKDFVAGFLAATGKVVEVKEELQDAVTATSGSGPAYFFAFVEAMIDGAMALGLSKEVATELTVQTFVGSAKLLQESGKSATTLRENVTSPNGTTAAALASFSANDLSKLVGQAMESARNRSIELA</sequence>
<dbReference type="Gene3D" id="1.10.3730.10">
    <property type="entry name" value="ProC C-terminal domain-like"/>
    <property type="match status" value="1"/>
</dbReference>
<accession>A0A6J6ZW14</accession>
<dbReference type="Pfam" id="PF03807">
    <property type="entry name" value="F420_oxidored"/>
    <property type="match status" value="1"/>
</dbReference>
<dbReference type="Pfam" id="PF14748">
    <property type="entry name" value="P5CR_dimer"/>
    <property type="match status" value="1"/>
</dbReference>
<dbReference type="InterPro" id="IPR008927">
    <property type="entry name" value="6-PGluconate_DH-like_C_sf"/>
</dbReference>
<evidence type="ECO:0000256" key="3">
    <source>
        <dbReference type="ARBA" id="ARBA00023002"/>
    </source>
</evidence>
<evidence type="ECO:0000313" key="9">
    <source>
        <dbReference type="EMBL" id="CAB4993642.1"/>
    </source>
</evidence>
<feature type="domain" description="Pyrroline-5-carboxylate reductase dimerisation" evidence="5">
    <location>
        <begin position="158"/>
        <end position="262"/>
    </location>
</feature>
<dbReference type="EMBL" id="CAEZWZ010000019">
    <property type="protein sequence ID" value="CAB4666392.1"/>
    <property type="molecule type" value="Genomic_DNA"/>
</dbReference>
<name>A0A6J6ZW14_9ZZZZ</name>
<dbReference type="InterPro" id="IPR036291">
    <property type="entry name" value="NAD(P)-bd_dom_sf"/>
</dbReference>
<dbReference type="EMBL" id="CAEZSM010000003">
    <property type="protein sequence ID" value="CAB4533495.1"/>
    <property type="molecule type" value="Genomic_DNA"/>
</dbReference>
<protein>
    <submittedName>
        <fullName evidence="8">Unannotated protein</fullName>
    </submittedName>
</protein>
<dbReference type="EMBL" id="CAFBRW010000066">
    <property type="protein sequence ID" value="CAB5115706.1"/>
    <property type="molecule type" value="Genomic_DNA"/>
</dbReference>